<dbReference type="Pfam" id="PF04079">
    <property type="entry name" value="SMC_ScpB"/>
    <property type="match status" value="1"/>
</dbReference>
<dbReference type="GO" id="GO:0051304">
    <property type="term" value="P:chromosome separation"/>
    <property type="evidence" value="ECO:0007669"/>
    <property type="project" value="InterPro"/>
</dbReference>
<feature type="compositionally biased region" description="Low complexity" evidence="5">
    <location>
        <begin position="219"/>
        <end position="233"/>
    </location>
</feature>
<evidence type="ECO:0000313" key="6">
    <source>
        <dbReference type="EMBL" id="KAA5609294.1"/>
    </source>
</evidence>
<dbReference type="AlphaFoldDB" id="A0A5M6ILZ9"/>
<feature type="compositionally biased region" description="Pro residues" evidence="5">
    <location>
        <begin position="1"/>
        <end position="26"/>
    </location>
</feature>
<keyword evidence="7" id="KW-1185">Reference proteome</keyword>
<evidence type="ECO:0000313" key="7">
    <source>
        <dbReference type="Proteomes" id="UP000325255"/>
    </source>
</evidence>
<keyword evidence="4" id="KW-0131">Cell cycle</keyword>
<dbReference type="SUPFAM" id="SSF46785">
    <property type="entry name" value="Winged helix' DNA-binding domain"/>
    <property type="match status" value="2"/>
</dbReference>
<evidence type="ECO:0000256" key="1">
    <source>
        <dbReference type="ARBA" id="ARBA00022490"/>
    </source>
</evidence>
<keyword evidence="3" id="KW-0159">Chromosome partition</keyword>
<evidence type="ECO:0000256" key="5">
    <source>
        <dbReference type="SAM" id="MobiDB-lite"/>
    </source>
</evidence>
<keyword evidence="2" id="KW-0132">Cell division</keyword>
<feature type="region of interest" description="Disordered" evidence="5">
    <location>
        <begin position="202"/>
        <end position="245"/>
    </location>
</feature>
<dbReference type="InterPro" id="IPR036390">
    <property type="entry name" value="WH_DNA-bd_sf"/>
</dbReference>
<feature type="region of interest" description="Disordered" evidence="5">
    <location>
        <begin position="1"/>
        <end position="41"/>
    </location>
</feature>
<dbReference type="NCBIfam" id="TIGR00281">
    <property type="entry name" value="SMC-Scp complex subunit ScpB"/>
    <property type="match status" value="1"/>
</dbReference>
<sequence>MSNPSPDPALPPAEPATPEILPPEPAPAAESAAPEAAGPTPEALEDALRLVEAMVFASTAPVPLRALGSMLPVGLDPETVIAALRARYAGRGVELAEVAGGLQFRTAADLAPRLRKVVQVPRRLPRAAMETLAIIAYHQPVTRAEIEEIRGASLAQTTLDALLENGLIAPKGRKESPGRPTLWATTPAFLAQFGLNDLRQLPRREDLMVEPPSPGGGEDAAAATPEAGIAADAVAGQGEAESPSA</sequence>
<feature type="compositionally biased region" description="Low complexity" evidence="5">
    <location>
        <begin position="27"/>
        <end position="41"/>
    </location>
</feature>
<dbReference type="EMBL" id="VWPK01000054">
    <property type="protein sequence ID" value="KAA5609294.1"/>
    <property type="molecule type" value="Genomic_DNA"/>
</dbReference>
<dbReference type="OrthoDB" id="9806226at2"/>
<evidence type="ECO:0000256" key="3">
    <source>
        <dbReference type="ARBA" id="ARBA00022829"/>
    </source>
</evidence>
<reference evidence="6 7" key="1">
    <citation type="submission" date="2019-09" db="EMBL/GenBank/DDBJ databases">
        <title>Genome sequence of Rhodovastum atsumiense, a diverse member of the Acetobacteraceae family of non-sulfur purple photosynthetic bacteria.</title>
        <authorList>
            <person name="Meyer T."/>
            <person name="Kyndt J."/>
        </authorList>
    </citation>
    <scope>NUCLEOTIDE SEQUENCE [LARGE SCALE GENOMIC DNA]</scope>
    <source>
        <strain evidence="6 7">DSM 21279</strain>
    </source>
</reference>
<dbReference type="InterPro" id="IPR005234">
    <property type="entry name" value="ScpB_csome_segregation"/>
</dbReference>
<protein>
    <submittedName>
        <fullName evidence="6">SMC-Scp complex subunit ScpB</fullName>
    </submittedName>
</protein>
<organism evidence="6 7">
    <name type="scientific">Rhodovastum atsumiense</name>
    <dbReference type="NCBI Taxonomy" id="504468"/>
    <lineage>
        <taxon>Bacteria</taxon>
        <taxon>Pseudomonadati</taxon>
        <taxon>Pseudomonadota</taxon>
        <taxon>Alphaproteobacteria</taxon>
        <taxon>Acetobacterales</taxon>
        <taxon>Acetobacteraceae</taxon>
        <taxon>Rhodovastum</taxon>
    </lineage>
</organism>
<name>A0A5M6ILZ9_9PROT</name>
<dbReference type="PANTHER" id="PTHR34298">
    <property type="entry name" value="SEGREGATION AND CONDENSATION PROTEIN B"/>
    <property type="match status" value="1"/>
</dbReference>
<evidence type="ECO:0000256" key="4">
    <source>
        <dbReference type="ARBA" id="ARBA00023306"/>
    </source>
</evidence>
<gene>
    <name evidence="6" type="primary">scpB</name>
    <name evidence="6" type="ORF">F1189_24890</name>
</gene>
<comment type="caution">
    <text evidence="6">The sequence shown here is derived from an EMBL/GenBank/DDBJ whole genome shotgun (WGS) entry which is preliminary data.</text>
</comment>
<evidence type="ECO:0000256" key="2">
    <source>
        <dbReference type="ARBA" id="ARBA00022618"/>
    </source>
</evidence>
<dbReference type="InterPro" id="IPR036388">
    <property type="entry name" value="WH-like_DNA-bd_sf"/>
</dbReference>
<dbReference type="PANTHER" id="PTHR34298:SF2">
    <property type="entry name" value="SEGREGATION AND CONDENSATION PROTEIN B"/>
    <property type="match status" value="1"/>
</dbReference>
<keyword evidence="1" id="KW-0963">Cytoplasm</keyword>
<dbReference type="Proteomes" id="UP000325255">
    <property type="component" value="Unassembled WGS sequence"/>
</dbReference>
<accession>A0A5M6ILZ9</accession>
<dbReference type="GO" id="GO:0051301">
    <property type="term" value="P:cell division"/>
    <property type="evidence" value="ECO:0007669"/>
    <property type="project" value="UniProtKB-KW"/>
</dbReference>
<proteinExistence type="predicted"/>
<dbReference type="Gene3D" id="1.10.10.10">
    <property type="entry name" value="Winged helix-like DNA-binding domain superfamily/Winged helix DNA-binding domain"/>
    <property type="match status" value="2"/>
</dbReference>